<dbReference type="AlphaFoldDB" id="A0A6L5C1K4"/>
<dbReference type="EMBL" id="JAAAXX010000001">
    <property type="protein sequence ID" value="KAF2394488.1"/>
    <property type="molecule type" value="Genomic_DNA"/>
</dbReference>
<evidence type="ECO:0000313" key="1">
    <source>
        <dbReference type="EMBL" id="KAF2394488.1"/>
    </source>
</evidence>
<reference evidence="1 2" key="1">
    <citation type="submission" date="2019-12" db="EMBL/GenBank/DDBJ databases">
        <title>Endophytic bacteria associated with Panax ginseng seedlings.</title>
        <authorList>
            <person name="Park J.M."/>
            <person name="Shin R."/>
            <person name="Jo S.H."/>
        </authorList>
    </citation>
    <scope>NUCLEOTIDE SEQUENCE [LARGE SCALE GENOMIC DNA]</scope>
    <source>
        <strain evidence="1 2">PgKB32</strain>
    </source>
</reference>
<organism evidence="1 2">
    <name type="scientific">Pseudomonas frederiksbergensis</name>
    <dbReference type="NCBI Taxonomy" id="104087"/>
    <lineage>
        <taxon>Bacteria</taxon>
        <taxon>Pseudomonadati</taxon>
        <taxon>Pseudomonadota</taxon>
        <taxon>Gammaproteobacteria</taxon>
        <taxon>Pseudomonadales</taxon>
        <taxon>Pseudomonadaceae</taxon>
        <taxon>Pseudomonas</taxon>
    </lineage>
</organism>
<gene>
    <name evidence="1" type="ORF">FX983_02469</name>
</gene>
<name>A0A6L5C1K4_9PSED</name>
<evidence type="ECO:0000313" key="2">
    <source>
        <dbReference type="Proteomes" id="UP000475265"/>
    </source>
</evidence>
<comment type="caution">
    <text evidence="1">The sequence shown here is derived from an EMBL/GenBank/DDBJ whole genome shotgun (WGS) entry which is preliminary data.</text>
</comment>
<accession>A0A6L5C1K4</accession>
<dbReference type="Proteomes" id="UP000475265">
    <property type="component" value="Unassembled WGS sequence"/>
</dbReference>
<sequence length="29" mass="3111">MIGLMNFPALNLTRTTTTASGGSWGGWLR</sequence>
<proteinExistence type="predicted"/>
<protein>
    <submittedName>
        <fullName evidence="1">Uncharacterized protein</fullName>
    </submittedName>
</protein>